<dbReference type="GO" id="GO:0005634">
    <property type="term" value="C:nucleus"/>
    <property type="evidence" value="ECO:0007669"/>
    <property type="project" value="InterPro"/>
</dbReference>
<dbReference type="AlphaFoldDB" id="A0AA38KK24"/>
<dbReference type="InterPro" id="IPR002487">
    <property type="entry name" value="TF_Kbox"/>
</dbReference>
<dbReference type="PROSITE" id="PS51297">
    <property type="entry name" value="K_BOX"/>
    <property type="match status" value="1"/>
</dbReference>
<keyword evidence="3" id="KW-1185">Reference proteome</keyword>
<evidence type="ECO:0000313" key="3">
    <source>
        <dbReference type="Proteomes" id="UP000824469"/>
    </source>
</evidence>
<dbReference type="GO" id="GO:0003700">
    <property type="term" value="F:DNA-binding transcription factor activity"/>
    <property type="evidence" value="ECO:0007669"/>
    <property type="project" value="InterPro"/>
</dbReference>
<dbReference type="Pfam" id="PF01486">
    <property type="entry name" value="K-box"/>
    <property type="match status" value="1"/>
</dbReference>
<evidence type="ECO:0000259" key="1">
    <source>
        <dbReference type="PROSITE" id="PS51297"/>
    </source>
</evidence>
<feature type="domain" description="K-box" evidence="1">
    <location>
        <begin position="48"/>
        <end position="126"/>
    </location>
</feature>
<sequence>CMGSTIERYKCIEETLDSPVMDTNRYPIIDIERSPAPDTKRDYEKITVGSTTLELSSLREELRALEKIRKNLMGEELALSSLHEVEVSEDIIVHALDKIRANKMEWLQAENHKLKKLDENHKLHKR</sequence>
<comment type="caution">
    <text evidence="2">The sequence shown here is derived from an EMBL/GenBank/DDBJ whole genome shotgun (WGS) entry which is preliminary data.</text>
</comment>
<name>A0AA38KK24_TAXCH</name>
<organism evidence="2 3">
    <name type="scientific">Taxus chinensis</name>
    <name type="common">Chinese yew</name>
    <name type="synonym">Taxus wallichiana var. chinensis</name>
    <dbReference type="NCBI Taxonomy" id="29808"/>
    <lineage>
        <taxon>Eukaryota</taxon>
        <taxon>Viridiplantae</taxon>
        <taxon>Streptophyta</taxon>
        <taxon>Embryophyta</taxon>
        <taxon>Tracheophyta</taxon>
        <taxon>Spermatophyta</taxon>
        <taxon>Pinopsida</taxon>
        <taxon>Pinidae</taxon>
        <taxon>Conifers II</taxon>
        <taxon>Cupressales</taxon>
        <taxon>Taxaceae</taxon>
        <taxon>Taxus</taxon>
    </lineage>
</organism>
<feature type="non-terminal residue" evidence="2">
    <location>
        <position position="126"/>
    </location>
</feature>
<protein>
    <recommendedName>
        <fullName evidence="1">K-box domain-containing protein</fullName>
    </recommendedName>
</protein>
<reference evidence="2 3" key="1">
    <citation type="journal article" date="2021" name="Nat. Plants">
        <title>The Taxus genome provides insights into paclitaxel biosynthesis.</title>
        <authorList>
            <person name="Xiong X."/>
            <person name="Gou J."/>
            <person name="Liao Q."/>
            <person name="Li Y."/>
            <person name="Zhou Q."/>
            <person name="Bi G."/>
            <person name="Li C."/>
            <person name="Du R."/>
            <person name="Wang X."/>
            <person name="Sun T."/>
            <person name="Guo L."/>
            <person name="Liang H."/>
            <person name="Lu P."/>
            <person name="Wu Y."/>
            <person name="Zhang Z."/>
            <person name="Ro D.K."/>
            <person name="Shang Y."/>
            <person name="Huang S."/>
            <person name="Yan J."/>
        </authorList>
    </citation>
    <scope>NUCLEOTIDE SEQUENCE [LARGE SCALE GENOMIC DNA]</scope>
    <source>
        <strain evidence="2">Ta-2019</strain>
    </source>
</reference>
<dbReference type="Proteomes" id="UP000824469">
    <property type="component" value="Unassembled WGS sequence"/>
</dbReference>
<proteinExistence type="predicted"/>
<evidence type="ECO:0000313" key="2">
    <source>
        <dbReference type="EMBL" id="KAH9308058.1"/>
    </source>
</evidence>
<dbReference type="EMBL" id="JAHRHJ020000007">
    <property type="protein sequence ID" value="KAH9308058.1"/>
    <property type="molecule type" value="Genomic_DNA"/>
</dbReference>
<gene>
    <name evidence="2" type="ORF">KI387_035969</name>
</gene>
<accession>A0AA38KK24</accession>
<feature type="non-terminal residue" evidence="2">
    <location>
        <position position="1"/>
    </location>
</feature>